<dbReference type="EMBL" id="JXSX01000003">
    <property type="protein sequence ID" value="KIR62254.1"/>
    <property type="molecule type" value="Genomic_DNA"/>
</dbReference>
<dbReference type="RefSeq" id="WP_043969567.1">
    <property type="nucleotide sequence ID" value="NZ_JBEZEP010000069.1"/>
</dbReference>
<dbReference type="CDD" id="cd01832">
    <property type="entry name" value="SGNH_hydrolase_like_1"/>
    <property type="match status" value="1"/>
</dbReference>
<dbReference type="InterPro" id="IPR013830">
    <property type="entry name" value="SGNH_hydro"/>
</dbReference>
<dbReference type="PANTHER" id="PTHR43784:SF2">
    <property type="entry name" value="GDSL-LIKE LIPASE_ACYLHYDROLASE, PUTATIVE (AFU_ORTHOLOGUE AFUA_2G00820)-RELATED"/>
    <property type="match status" value="1"/>
</dbReference>
<dbReference type="AlphaFoldDB" id="A0A0D0WUB9"/>
<accession>A0A0D0WUB9</accession>
<dbReference type="PATRIC" id="fig|47853.6.peg.6275"/>
<dbReference type="GeneID" id="301308232"/>
<sequence>MPSSRTEATDPYCLRAGESARLLAGHPWRRFVVLGDSVAEGLCEPVDGYPDVQWADRIAAELDAARPGLAYLNLGLRGLRAHEVRATQLAPAVEFAPDLALVVCGGNDAFRSAYDADAVDAELAAMVTGLQAAGADVVTVGMFDVSHSPAVPARLREGLGERMRRLAAHTRALGERLGTLHVHLTDHPAVADPTLYSGDGRHGSARSDAIAAAETVRRLGAHLAARR</sequence>
<dbReference type="InterPro" id="IPR036514">
    <property type="entry name" value="SGNH_hydro_sf"/>
</dbReference>
<dbReference type="PANTHER" id="PTHR43784">
    <property type="entry name" value="GDSL-LIKE LIPASE/ACYLHYDROLASE, PUTATIVE (AFU_ORTHOLOGUE AFUA_2G00820)-RELATED"/>
    <property type="match status" value="1"/>
</dbReference>
<dbReference type="InterPro" id="IPR053140">
    <property type="entry name" value="GDSL_Rv0518-like"/>
</dbReference>
<dbReference type="Proteomes" id="UP000032254">
    <property type="component" value="Unassembled WGS sequence"/>
</dbReference>
<keyword evidence="3" id="KW-1185">Reference proteome</keyword>
<feature type="domain" description="SGNH hydrolase-type esterase" evidence="1">
    <location>
        <begin position="33"/>
        <end position="196"/>
    </location>
</feature>
<dbReference type="OrthoDB" id="3474033at2"/>
<protein>
    <submittedName>
        <fullName evidence="2">GDSL family lipase</fullName>
    </submittedName>
</protein>
<dbReference type="Gene3D" id="3.40.50.1110">
    <property type="entry name" value="SGNH hydrolase"/>
    <property type="match status" value="1"/>
</dbReference>
<evidence type="ECO:0000259" key="1">
    <source>
        <dbReference type="Pfam" id="PF13472"/>
    </source>
</evidence>
<comment type="caution">
    <text evidence="2">The sequence shown here is derived from an EMBL/GenBank/DDBJ whole genome shotgun (WGS) entry which is preliminary data.</text>
</comment>
<dbReference type="SUPFAM" id="SSF52266">
    <property type="entry name" value="SGNH hydrolase"/>
    <property type="match status" value="1"/>
</dbReference>
<organism evidence="2 3">
    <name type="scientific">Micromonospora haikouensis</name>
    <dbReference type="NCBI Taxonomy" id="686309"/>
    <lineage>
        <taxon>Bacteria</taxon>
        <taxon>Bacillati</taxon>
        <taxon>Actinomycetota</taxon>
        <taxon>Actinomycetes</taxon>
        <taxon>Micromonosporales</taxon>
        <taxon>Micromonosporaceae</taxon>
        <taxon>Micromonospora</taxon>
    </lineage>
</organism>
<evidence type="ECO:0000313" key="2">
    <source>
        <dbReference type="EMBL" id="KIR62254.1"/>
    </source>
</evidence>
<reference evidence="2 3" key="1">
    <citation type="submission" date="2015-01" db="EMBL/GenBank/DDBJ databases">
        <title>Sequencing and annotation of Micromonospora carbonacea strain JXNU-1 genome.</title>
        <authorList>
            <person name="Long Z."/>
            <person name="Huang Y."/>
            <person name="Jiang Y."/>
        </authorList>
    </citation>
    <scope>NUCLEOTIDE SEQUENCE [LARGE SCALE GENOMIC DNA]</scope>
    <source>
        <strain evidence="2 3">JXNU-1</strain>
    </source>
</reference>
<name>A0A0D0WUB9_9ACTN</name>
<evidence type="ECO:0000313" key="3">
    <source>
        <dbReference type="Proteomes" id="UP000032254"/>
    </source>
</evidence>
<proteinExistence type="predicted"/>
<dbReference type="Pfam" id="PF13472">
    <property type="entry name" value="Lipase_GDSL_2"/>
    <property type="match status" value="1"/>
</dbReference>
<gene>
    <name evidence="2" type="ORF">TK50_29935</name>
</gene>